<evidence type="ECO:0000256" key="6">
    <source>
        <dbReference type="SAM" id="MobiDB-lite"/>
    </source>
</evidence>
<gene>
    <name evidence="9" type="ORF">GCM10023329_56020</name>
</gene>
<proteinExistence type="inferred from homology"/>
<evidence type="ECO:0000313" key="9">
    <source>
        <dbReference type="EMBL" id="GAA4796052.1"/>
    </source>
</evidence>
<dbReference type="EMBL" id="BAABJV010000027">
    <property type="protein sequence ID" value="GAA4796052.1"/>
    <property type="molecule type" value="Genomic_DNA"/>
</dbReference>
<keyword evidence="10" id="KW-1185">Reference proteome</keyword>
<keyword evidence="5" id="KW-0676">Redox-active center</keyword>
<keyword evidence="7" id="KW-1133">Transmembrane helix</keyword>
<dbReference type="InterPro" id="IPR036249">
    <property type="entry name" value="Thioredoxin-like_sf"/>
</dbReference>
<evidence type="ECO:0000256" key="7">
    <source>
        <dbReference type="SAM" id="Phobius"/>
    </source>
</evidence>
<evidence type="ECO:0000313" key="10">
    <source>
        <dbReference type="Proteomes" id="UP001501147"/>
    </source>
</evidence>
<keyword evidence="7" id="KW-0472">Membrane</keyword>
<dbReference type="RefSeq" id="WP_345616302.1">
    <property type="nucleotide sequence ID" value="NZ_BAABJV010000027.1"/>
</dbReference>
<organism evidence="9 10">
    <name type="scientific">Streptomyces sanyensis</name>
    <dbReference type="NCBI Taxonomy" id="568869"/>
    <lineage>
        <taxon>Bacteria</taxon>
        <taxon>Bacillati</taxon>
        <taxon>Actinomycetota</taxon>
        <taxon>Actinomycetes</taxon>
        <taxon>Kitasatosporales</taxon>
        <taxon>Streptomycetaceae</taxon>
        <taxon>Streptomyces</taxon>
    </lineage>
</organism>
<dbReference type="InterPro" id="IPR012336">
    <property type="entry name" value="Thioredoxin-like_fold"/>
</dbReference>
<protein>
    <submittedName>
        <fullName evidence="9">Thioredoxin domain-containing protein</fullName>
    </submittedName>
</protein>
<reference evidence="10" key="1">
    <citation type="journal article" date="2019" name="Int. J. Syst. Evol. Microbiol.">
        <title>The Global Catalogue of Microorganisms (GCM) 10K type strain sequencing project: providing services to taxonomists for standard genome sequencing and annotation.</title>
        <authorList>
            <consortium name="The Broad Institute Genomics Platform"/>
            <consortium name="The Broad Institute Genome Sequencing Center for Infectious Disease"/>
            <person name="Wu L."/>
            <person name="Ma J."/>
        </authorList>
    </citation>
    <scope>NUCLEOTIDE SEQUENCE [LARGE SCALE GENOMIC DNA]</scope>
    <source>
        <strain evidence="10">JCM 18324</strain>
    </source>
</reference>
<accession>A0ABP9BIC5</accession>
<feature type="compositionally biased region" description="Basic and acidic residues" evidence="6">
    <location>
        <begin position="52"/>
        <end position="62"/>
    </location>
</feature>
<keyword evidence="2" id="KW-0732">Signal</keyword>
<dbReference type="SUPFAM" id="SSF52833">
    <property type="entry name" value="Thioredoxin-like"/>
    <property type="match status" value="1"/>
</dbReference>
<feature type="domain" description="Thioredoxin" evidence="8">
    <location>
        <begin position="47"/>
        <end position="236"/>
    </location>
</feature>
<evidence type="ECO:0000256" key="4">
    <source>
        <dbReference type="ARBA" id="ARBA00023157"/>
    </source>
</evidence>
<comment type="caution">
    <text evidence="9">The sequence shown here is derived from an EMBL/GenBank/DDBJ whole genome shotgun (WGS) entry which is preliminary data.</text>
</comment>
<keyword evidence="4" id="KW-1015">Disulfide bond</keyword>
<dbReference type="Proteomes" id="UP001501147">
    <property type="component" value="Unassembled WGS sequence"/>
</dbReference>
<evidence type="ECO:0000256" key="5">
    <source>
        <dbReference type="ARBA" id="ARBA00023284"/>
    </source>
</evidence>
<name>A0ABP9BIC5_9ACTN</name>
<feature type="region of interest" description="Disordered" evidence="6">
    <location>
        <begin position="35"/>
        <end position="62"/>
    </location>
</feature>
<dbReference type="Gene3D" id="3.40.30.10">
    <property type="entry name" value="Glutaredoxin"/>
    <property type="match status" value="1"/>
</dbReference>
<evidence type="ECO:0000256" key="1">
    <source>
        <dbReference type="ARBA" id="ARBA00005791"/>
    </source>
</evidence>
<dbReference type="PROSITE" id="PS51352">
    <property type="entry name" value="THIOREDOXIN_2"/>
    <property type="match status" value="1"/>
</dbReference>
<dbReference type="PANTHER" id="PTHR13887">
    <property type="entry name" value="GLUTATHIONE S-TRANSFERASE KAPPA"/>
    <property type="match status" value="1"/>
</dbReference>
<dbReference type="InterPro" id="IPR013766">
    <property type="entry name" value="Thioredoxin_domain"/>
</dbReference>
<dbReference type="Pfam" id="PF13462">
    <property type="entry name" value="Thioredoxin_4"/>
    <property type="match status" value="1"/>
</dbReference>
<evidence type="ECO:0000256" key="2">
    <source>
        <dbReference type="ARBA" id="ARBA00022729"/>
    </source>
</evidence>
<evidence type="ECO:0000259" key="8">
    <source>
        <dbReference type="PROSITE" id="PS51352"/>
    </source>
</evidence>
<keyword evidence="7" id="KW-0812">Transmembrane</keyword>
<keyword evidence="3" id="KW-0560">Oxidoreductase</keyword>
<dbReference type="PANTHER" id="PTHR13887:SF14">
    <property type="entry name" value="DISULFIDE BOND FORMATION PROTEIN D"/>
    <property type="match status" value="1"/>
</dbReference>
<feature type="transmembrane region" description="Helical" evidence="7">
    <location>
        <begin position="12"/>
        <end position="32"/>
    </location>
</feature>
<sequence>MPSDRPSAPSRAPLAIGAGVLAAAVLLGWASYTATKPEGSGAGTSAASAAETRPRSALESVARRDADDPLAVGRHDAPVVLVEYADFQCGYCGVFARDTEPELVRRYVEDGTLRIEFRNFPIFGEESEAAARAAWAAGRQGRFWEFHAAAYAEDAAGEGFTADRLRALAEEAGVADLDRFARDMDGDKARGAVARDRAEGYKLGVASTPSFLVNGYPVSGAQPLAVFADEVEEAARAAKDRG</sequence>
<evidence type="ECO:0000256" key="3">
    <source>
        <dbReference type="ARBA" id="ARBA00023002"/>
    </source>
</evidence>
<comment type="similarity">
    <text evidence="1">Belongs to the thioredoxin family. DsbA subfamily.</text>
</comment>